<gene>
    <name evidence="1" type="ORF">TQ35_0002680</name>
</gene>
<dbReference type="Proteomes" id="UP000053480">
    <property type="component" value="Unassembled WGS sequence"/>
</dbReference>
<accession>A0ACC6TMR8</accession>
<evidence type="ECO:0000313" key="1">
    <source>
        <dbReference type="EMBL" id="MEW9491093.1"/>
    </source>
</evidence>
<dbReference type="EMBL" id="JZWS03000002">
    <property type="protein sequence ID" value="MEW9491093.1"/>
    <property type="molecule type" value="Genomic_DNA"/>
</dbReference>
<name>A0ACC6TMR8_9CREN</name>
<protein>
    <submittedName>
        <fullName evidence="1">Uncharacterized protein</fullName>
    </submittedName>
</protein>
<reference evidence="1" key="1">
    <citation type="submission" date="2024-07" db="EMBL/GenBank/DDBJ databases">
        <title>Metagenome and Metagenome-Assembled Genomes of Archaea from a hot spring from the geothermal field of Los Azufres, Mexico.</title>
        <authorList>
            <person name="Marin-Paredes R."/>
            <person name="Martinez-Romero E."/>
            <person name="Servin-Garciduenas L.E."/>
        </authorList>
    </citation>
    <scope>NUCLEOTIDE SEQUENCE</scope>
    <source>
        <strain evidence="1">AZ1-454</strain>
    </source>
</reference>
<proteinExistence type="predicted"/>
<sequence>MKIEEAYRLFLLGEEREIEIREDLEVGGEMKEIPIGTRVLLNVRGRRRTVDLGFLYIANKCSKEFVRDYLNMDLSLEEIHEKYGVYTELEFVALNCLDEVKDLDAKEALGKLKAFILTRENRKHGL</sequence>
<organism evidence="1 2">
    <name type="scientific">Candidatus Aramenus sulfurataquae</name>
    <dbReference type="NCBI Taxonomy" id="1326980"/>
    <lineage>
        <taxon>Archaea</taxon>
        <taxon>Thermoproteota</taxon>
        <taxon>Thermoprotei</taxon>
        <taxon>Sulfolobales</taxon>
        <taxon>Sulfolobaceae</taxon>
        <taxon>Candidatus Aramenus</taxon>
    </lineage>
</organism>
<evidence type="ECO:0000313" key="2">
    <source>
        <dbReference type="Proteomes" id="UP000053480"/>
    </source>
</evidence>
<comment type="caution">
    <text evidence="1">The sequence shown here is derived from an EMBL/GenBank/DDBJ whole genome shotgun (WGS) entry which is preliminary data.</text>
</comment>